<sequence length="1238" mass="139488">MSFSGNWNYPAELPVVERREEIVNAIRDNQVVVVVSDTGSGKTTQLPKMVDEALGLDAAANKTASKKCKLIGCTQPRRIAAVSVAKRVAEELKTELGDYVGYQVRFDDRTSRETRIKFMTDGILLAETQGDRGLGRYSALILDEAHERSLNIDFLLGYLKRLLEKRKDLKLIISSATLDAGSFATFFSGENPDGSPASQVPVIEAPGRMFPVTELFLPGKDDEEMASHIARGVDQLSEIDPLGDVLVFLPGEREIREAADMLEGRNYRNTEVLPLFARLGMGDQQRVFQPGKKRRLVLATNVAETSLTIPRIACVVDTGVARVSRWSPGRGVQRLQVEPVSQASARQRKGRCGRVREGICLRLYEEEDLLDRPEFTEPEIRRSSLAGVILRMKALGLPEISEFPFLDPPNPKAVAEGYRTLREVGALDKEKNLTEIGQELGRLPVDPRMGRMLIEADYEKCLQEVLIIVAGLETSDPRERPAEKKREADAAHAKWQDPESDFIAMLNLWKDVAEFYDGRRWRWNQLRKFCGKNFLNAKRVTEWGNVIEELGDLLGSRFKLTAFAKNESFDYAAIHRSLLAGAPRQFGLWDKENKAYRSAAGGFFAVFPGSGLFGQKKRAEWVMGLELVETSRLWARRAAVIEPGWLEVVAPHLCRCRYGEAHWDEKQGAVYGKETVVCGGLHIVEGRRVHYGRVDKKAANEVFLREGLLANGLRRKPKFLEHMEALREEITGLEDKLRRPGMLWSDDAVVRFFSQRIPVEISTAAGFLKWLKNHEETLFMGMADVVWEDLHNLEFFPDVLHHAGEDYTVYYHCAPGERDDGVTLGVHVDQLPGMPEWLPGWGVDGNLEERVELLVRALPKDYRRLCQPIGELARSFADLWMGAPKEQALEPTLAAHIRERNGAVIPLGEFNHERLPEELITKIWVCDDEGAELAMGTDVAELKLQLADRMRARFEAAATADVERRGMSSWDGEALPEEVMTAGGPAFPALVDEGGTVGVRAFTDYHEAKESHRQGGARLLCIAAQREVEYLNKKFPLGLLAKVEMGRLGVGGTSLEDLILLAAEGVAGGDFPRSPAEFQKLNEKVKGKWYEAATKIGNALDEIVEEAREIRGWIDANIKDRNFGEIAQDLDEQLSWLLRGRFAWRAGYGHFLDYPRRFRAIRSRLKRLNSLPLVKDLEKMDQLRVHWVGWYDRWQGNPDDAALWEPGWLLEEWRVSLFAPDVEVKAKVSEKRIEKALG</sequence>
<evidence type="ECO:0000259" key="6">
    <source>
        <dbReference type="PROSITE" id="PS51192"/>
    </source>
</evidence>
<dbReference type="PROSITE" id="PS51192">
    <property type="entry name" value="HELICASE_ATP_BIND_1"/>
    <property type="match status" value="1"/>
</dbReference>
<feature type="domain" description="Helicase C-terminal" evidence="7">
    <location>
        <begin position="232"/>
        <end position="396"/>
    </location>
</feature>
<name>A0ABW5DA82_9BACT</name>
<dbReference type="InterPro" id="IPR011709">
    <property type="entry name" value="DEAD-box_helicase_OB_fold"/>
</dbReference>
<dbReference type="InterPro" id="IPR003593">
    <property type="entry name" value="AAA+_ATPase"/>
</dbReference>
<keyword evidence="3 8" id="KW-0378">Hydrolase</keyword>
<dbReference type="PANTHER" id="PTHR18934:SF99">
    <property type="entry name" value="ATP-DEPENDENT RNA HELICASE DHX37-RELATED"/>
    <property type="match status" value="1"/>
</dbReference>
<organism evidence="8 9">
    <name type="scientific">Luteolibacter algae</name>
    <dbReference type="NCBI Taxonomy" id="454151"/>
    <lineage>
        <taxon>Bacteria</taxon>
        <taxon>Pseudomonadati</taxon>
        <taxon>Verrucomicrobiota</taxon>
        <taxon>Verrucomicrobiia</taxon>
        <taxon>Verrucomicrobiales</taxon>
        <taxon>Verrucomicrobiaceae</taxon>
        <taxon>Luteolibacter</taxon>
    </lineage>
</organism>
<dbReference type="Gene3D" id="1.20.120.1080">
    <property type="match status" value="1"/>
</dbReference>
<keyword evidence="5" id="KW-0067">ATP-binding</keyword>
<dbReference type="Pfam" id="PF11898">
    <property type="entry name" value="DUF3418"/>
    <property type="match status" value="1"/>
</dbReference>
<dbReference type="EC" id="3.6.4.13" evidence="8"/>
<feature type="domain" description="Helicase ATP-binding" evidence="6">
    <location>
        <begin position="23"/>
        <end position="196"/>
    </location>
</feature>
<dbReference type="SMART" id="SM00487">
    <property type="entry name" value="DEXDc"/>
    <property type="match status" value="1"/>
</dbReference>
<dbReference type="EMBL" id="JBHUIT010000034">
    <property type="protein sequence ID" value="MFD2257977.1"/>
    <property type="molecule type" value="Genomic_DNA"/>
</dbReference>
<dbReference type="PROSITE" id="PS00690">
    <property type="entry name" value="DEAH_ATP_HELICASE"/>
    <property type="match status" value="1"/>
</dbReference>
<dbReference type="SUPFAM" id="SSF52540">
    <property type="entry name" value="P-loop containing nucleoside triphosphate hydrolases"/>
    <property type="match status" value="1"/>
</dbReference>
<evidence type="ECO:0000256" key="4">
    <source>
        <dbReference type="ARBA" id="ARBA00022806"/>
    </source>
</evidence>
<dbReference type="GO" id="GO:0016787">
    <property type="term" value="F:hydrolase activity"/>
    <property type="evidence" value="ECO:0007669"/>
    <property type="project" value="UniProtKB-KW"/>
</dbReference>
<keyword evidence="4 8" id="KW-0347">Helicase</keyword>
<comment type="caution">
    <text evidence="8">The sequence shown here is derived from an EMBL/GenBank/DDBJ whole genome shotgun (WGS) entry which is preliminary data.</text>
</comment>
<dbReference type="InterPro" id="IPR007502">
    <property type="entry name" value="Helicase-assoc_dom"/>
</dbReference>
<dbReference type="Pfam" id="PF21010">
    <property type="entry name" value="HA2_C"/>
    <property type="match status" value="1"/>
</dbReference>
<dbReference type="InterPro" id="IPR010222">
    <property type="entry name" value="RNA_helicase_HrpA"/>
</dbReference>
<dbReference type="Pfam" id="PF00270">
    <property type="entry name" value="DEAD"/>
    <property type="match status" value="1"/>
</dbReference>
<dbReference type="Pfam" id="PF00271">
    <property type="entry name" value="Helicase_C"/>
    <property type="match status" value="1"/>
</dbReference>
<dbReference type="InterPro" id="IPR002464">
    <property type="entry name" value="DNA/RNA_helicase_DEAH_CS"/>
</dbReference>
<dbReference type="InterPro" id="IPR011545">
    <property type="entry name" value="DEAD/DEAH_box_helicase_dom"/>
</dbReference>
<proteinExistence type="inferred from homology"/>
<comment type="similarity">
    <text evidence="1">Belongs to the DEAD box helicase family. DEAH subfamily.</text>
</comment>
<dbReference type="SMART" id="SM00847">
    <property type="entry name" value="HA2"/>
    <property type="match status" value="1"/>
</dbReference>
<accession>A0ABW5DA82</accession>
<evidence type="ECO:0000313" key="8">
    <source>
        <dbReference type="EMBL" id="MFD2257977.1"/>
    </source>
</evidence>
<dbReference type="InterPro" id="IPR001650">
    <property type="entry name" value="Helicase_C-like"/>
</dbReference>
<dbReference type="GO" id="GO:0003724">
    <property type="term" value="F:RNA helicase activity"/>
    <property type="evidence" value="ECO:0007669"/>
    <property type="project" value="UniProtKB-EC"/>
</dbReference>
<dbReference type="PROSITE" id="PS51194">
    <property type="entry name" value="HELICASE_CTER"/>
    <property type="match status" value="1"/>
</dbReference>
<dbReference type="InterPro" id="IPR027417">
    <property type="entry name" value="P-loop_NTPase"/>
</dbReference>
<gene>
    <name evidence="8" type="primary">hrpA</name>
    <name evidence="8" type="ORF">ACFSSA_14950</name>
</gene>
<dbReference type="Pfam" id="PF07717">
    <property type="entry name" value="OB_NTP_bind"/>
    <property type="match status" value="1"/>
</dbReference>
<dbReference type="RefSeq" id="WP_386821400.1">
    <property type="nucleotide sequence ID" value="NZ_JBHUIT010000034.1"/>
</dbReference>
<evidence type="ECO:0000256" key="2">
    <source>
        <dbReference type="ARBA" id="ARBA00022741"/>
    </source>
</evidence>
<dbReference type="SMART" id="SM00490">
    <property type="entry name" value="HELICc"/>
    <property type="match status" value="1"/>
</dbReference>
<dbReference type="CDD" id="cd18791">
    <property type="entry name" value="SF2_C_RHA"/>
    <property type="match status" value="1"/>
</dbReference>
<dbReference type="Gene3D" id="3.40.50.300">
    <property type="entry name" value="P-loop containing nucleotide triphosphate hydrolases"/>
    <property type="match status" value="2"/>
</dbReference>
<evidence type="ECO:0000313" key="9">
    <source>
        <dbReference type="Proteomes" id="UP001597375"/>
    </source>
</evidence>
<reference evidence="9" key="1">
    <citation type="journal article" date="2019" name="Int. J. Syst. Evol. Microbiol.">
        <title>The Global Catalogue of Microorganisms (GCM) 10K type strain sequencing project: providing services to taxonomists for standard genome sequencing and annotation.</title>
        <authorList>
            <consortium name="The Broad Institute Genomics Platform"/>
            <consortium name="The Broad Institute Genome Sequencing Center for Infectious Disease"/>
            <person name="Wu L."/>
            <person name="Ma J."/>
        </authorList>
    </citation>
    <scope>NUCLEOTIDE SEQUENCE [LARGE SCALE GENOMIC DNA]</scope>
    <source>
        <strain evidence="9">CGMCC 4.7106</strain>
    </source>
</reference>
<keyword evidence="9" id="KW-1185">Reference proteome</keyword>
<dbReference type="InterPro" id="IPR024590">
    <property type="entry name" value="HrpA_C"/>
</dbReference>
<evidence type="ECO:0000256" key="3">
    <source>
        <dbReference type="ARBA" id="ARBA00022801"/>
    </source>
</evidence>
<dbReference type="SMART" id="SM00382">
    <property type="entry name" value="AAA"/>
    <property type="match status" value="1"/>
</dbReference>
<dbReference type="PANTHER" id="PTHR18934">
    <property type="entry name" value="ATP-DEPENDENT RNA HELICASE"/>
    <property type="match status" value="1"/>
</dbReference>
<dbReference type="InterPro" id="IPR014001">
    <property type="entry name" value="Helicase_ATP-bd"/>
</dbReference>
<evidence type="ECO:0000256" key="1">
    <source>
        <dbReference type="ARBA" id="ARBA00008792"/>
    </source>
</evidence>
<dbReference type="Proteomes" id="UP001597375">
    <property type="component" value="Unassembled WGS sequence"/>
</dbReference>
<protein>
    <submittedName>
        <fullName evidence="8">ATP-dependent RNA helicase HrpA</fullName>
        <ecNumber evidence="8">3.6.4.13</ecNumber>
    </submittedName>
</protein>
<evidence type="ECO:0000259" key="7">
    <source>
        <dbReference type="PROSITE" id="PS51194"/>
    </source>
</evidence>
<keyword evidence="2" id="KW-0547">Nucleotide-binding</keyword>
<evidence type="ECO:0000256" key="5">
    <source>
        <dbReference type="ARBA" id="ARBA00022840"/>
    </source>
</evidence>
<dbReference type="NCBIfam" id="TIGR01967">
    <property type="entry name" value="DEAH_box_HrpA"/>
    <property type="match status" value="1"/>
</dbReference>